<name>A0A7D8UK20_9HELO</name>
<feature type="compositionally biased region" description="Low complexity" evidence="1">
    <location>
        <begin position="123"/>
        <end position="134"/>
    </location>
</feature>
<dbReference type="Proteomes" id="UP000481288">
    <property type="component" value="Unassembled WGS sequence"/>
</dbReference>
<gene>
    <name evidence="2" type="ORF">LCER1_G007191</name>
</gene>
<dbReference type="EMBL" id="QGMG01001106">
    <property type="protein sequence ID" value="TVY50502.1"/>
    <property type="molecule type" value="Genomic_DNA"/>
</dbReference>
<sequence>MSTHNPSHGTKVTDPNAPSIEESTGAVANDSLAAESTRADGGFASNRGSEPQGVSGSNSTFANKNTSGATRLDPASDAEARQAEGDWAEEKKLGGTGNRYPDAVGGQAKGLAVTDTQGSYETGGASSNAGAAPSYVASQYVDGGGPKGKNLTEGGFESNDSKNASWNQDIGGKNDPGRLAEQKFERLNAGADSTAGQPRQKGVSGDNSYDALGGDTQA</sequence>
<protein>
    <submittedName>
        <fullName evidence="2">Uncharacterized protein</fullName>
    </submittedName>
</protein>
<feature type="region of interest" description="Disordered" evidence="1">
    <location>
        <begin position="1"/>
        <end position="218"/>
    </location>
</feature>
<dbReference type="AlphaFoldDB" id="A0A7D8UK20"/>
<organism evidence="2 3">
    <name type="scientific">Lachnellula cervina</name>
    <dbReference type="NCBI Taxonomy" id="1316786"/>
    <lineage>
        <taxon>Eukaryota</taxon>
        <taxon>Fungi</taxon>
        <taxon>Dikarya</taxon>
        <taxon>Ascomycota</taxon>
        <taxon>Pezizomycotina</taxon>
        <taxon>Leotiomycetes</taxon>
        <taxon>Helotiales</taxon>
        <taxon>Lachnaceae</taxon>
        <taxon>Lachnellula</taxon>
    </lineage>
</organism>
<evidence type="ECO:0000256" key="1">
    <source>
        <dbReference type="SAM" id="MobiDB-lite"/>
    </source>
</evidence>
<feature type="compositionally biased region" description="Basic and acidic residues" evidence="1">
    <location>
        <begin position="175"/>
        <end position="186"/>
    </location>
</feature>
<proteinExistence type="predicted"/>
<keyword evidence="3" id="KW-1185">Reference proteome</keyword>
<dbReference type="OrthoDB" id="5383057at2759"/>
<feature type="compositionally biased region" description="Polar residues" evidence="1">
    <location>
        <begin position="46"/>
        <end position="69"/>
    </location>
</feature>
<feature type="compositionally biased region" description="Basic and acidic residues" evidence="1">
    <location>
        <begin position="78"/>
        <end position="93"/>
    </location>
</feature>
<accession>A0A7D8UK20</accession>
<evidence type="ECO:0000313" key="2">
    <source>
        <dbReference type="EMBL" id="TVY50502.1"/>
    </source>
</evidence>
<evidence type="ECO:0000313" key="3">
    <source>
        <dbReference type="Proteomes" id="UP000481288"/>
    </source>
</evidence>
<comment type="caution">
    <text evidence="2">The sequence shown here is derived from an EMBL/GenBank/DDBJ whole genome shotgun (WGS) entry which is preliminary data.</text>
</comment>
<reference evidence="2 3" key="1">
    <citation type="submission" date="2018-05" db="EMBL/GenBank/DDBJ databases">
        <title>Whole genome sequencing for identification of molecular markers to develop diagnostic detection tools for the regulated plant pathogen Lachnellula willkommii.</title>
        <authorList>
            <person name="Giroux E."/>
            <person name="Bilodeau G."/>
        </authorList>
    </citation>
    <scope>NUCLEOTIDE SEQUENCE [LARGE SCALE GENOMIC DNA]</scope>
    <source>
        <strain evidence="2 3">CBS 625.97</strain>
    </source>
</reference>
<feature type="compositionally biased region" description="Polar residues" evidence="1">
    <location>
        <begin position="1"/>
        <end position="10"/>
    </location>
</feature>